<feature type="transmembrane region" description="Helical" evidence="7">
    <location>
        <begin position="389"/>
        <end position="411"/>
    </location>
</feature>
<dbReference type="PANTHER" id="PTHR43289">
    <property type="entry name" value="MITOGEN-ACTIVATED PROTEIN KINASE KINASE KINASE 20-RELATED"/>
    <property type="match status" value="1"/>
</dbReference>
<evidence type="ECO:0000256" key="3">
    <source>
        <dbReference type="ARBA" id="ARBA00022777"/>
    </source>
</evidence>
<evidence type="ECO:0000256" key="5">
    <source>
        <dbReference type="PROSITE-ProRule" id="PRU10141"/>
    </source>
</evidence>
<feature type="transmembrane region" description="Helical" evidence="7">
    <location>
        <begin position="551"/>
        <end position="569"/>
    </location>
</feature>
<comment type="caution">
    <text evidence="9">The sequence shown here is derived from an EMBL/GenBank/DDBJ whole genome shotgun (WGS) entry which is preliminary data.</text>
</comment>
<protein>
    <submittedName>
        <fullName evidence="9">Serine/threonine protein kinase</fullName>
    </submittedName>
</protein>
<keyword evidence="9" id="KW-0723">Serine/threonine-protein kinase</keyword>
<dbReference type="Pfam" id="PF00069">
    <property type="entry name" value="Pkinase"/>
    <property type="match status" value="1"/>
</dbReference>
<dbReference type="Gene3D" id="1.10.510.10">
    <property type="entry name" value="Transferase(Phosphotransferase) domain 1"/>
    <property type="match status" value="2"/>
</dbReference>
<dbReference type="EMBL" id="SUMD01000008">
    <property type="protein sequence ID" value="TJZ76416.1"/>
    <property type="molecule type" value="Genomic_DNA"/>
</dbReference>
<feature type="transmembrane region" description="Helical" evidence="7">
    <location>
        <begin position="432"/>
        <end position="451"/>
    </location>
</feature>
<keyword evidence="3 9" id="KW-0418">Kinase</keyword>
<dbReference type="SMART" id="SM00220">
    <property type="entry name" value="S_TKc"/>
    <property type="match status" value="1"/>
</dbReference>
<dbReference type="PROSITE" id="PS00108">
    <property type="entry name" value="PROTEIN_KINASE_ST"/>
    <property type="match status" value="1"/>
</dbReference>
<dbReference type="PANTHER" id="PTHR43289:SF34">
    <property type="entry name" value="SERINE_THREONINE-PROTEIN KINASE YBDM-RELATED"/>
    <property type="match status" value="1"/>
</dbReference>
<feature type="domain" description="Protein kinase" evidence="8">
    <location>
        <begin position="59"/>
        <end position="364"/>
    </location>
</feature>
<keyword evidence="1" id="KW-0808">Transferase</keyword>
<evidence type="ECO:0000256" key="7">
    <source>
        <dbReference type="SAM" id="Phobius"/>
    </source>
</evidence>
<organism evidence="9 10">
    <name type="scientific">Rhodococcus oryzae</name>
    <dbReference type="NCBI Taxonomy" id="2571143"/>
    <lineage>
        <taxon>Bacteria</taxon>
        <taxon>Bacillati</taxon>
        <taxon>Actinomycetota</taxon>
        <taxon>Actinomycetes</taxon>
        <taxon>Mycobacteriales</taxon>
        <taxon>Nocardiaceae</taxon>
        <taxon>Rhodococcus</taxon>
    </lineage>
</organism>
<dbReference type="InterPro" id="IPR011009">
    <property type="entry name" value="Kinase-like_dom_sf"/>
</dbReference>
<evidence type="ECO:0000256" key="6">
    <source>
        <dbReference type="SAM" id="MobiDB-lite"/>
    </source>
</evidence>
<sequence length="657" mass="71891">MDPTVRSTPEATVAADSTGDSYPRILSPERIDDERSSSLGPSEAVGDIDVDVGQRIDDFDLLMRLGRGAFARVFLARQRSMHRLVAVKISRDHGTEPQTMAQLDHDYIVRVFDQRQLEGLGVKLLYMQYVPGGTLLAVLRRIRKAPQEPRGGQVLLDAIDSELEAKGEIRPTDSSVRAEIAALSWPETIAWLGRRLAEALDHASRHGVIHRDIKPANVLLTAEGVPKLTDFNISFSNRLDGMSPVAYFGGSLAYMSPEQLAARHPSRPGTAADLDTRSDIFALGVMLWELLTGKRPFRDAIDADESDASLGTMLDLRRHRIGQEIEAELPPDCPATLRRVLLTCLEPDPRDRWPTGADLAQQFELCLDPQARDLVDPPPGSWRLRLRPWAVPIIVAGILLPNALAGFYNYTHNRALIVSKLSLAAQEHFGQIQLVITVITFPLMAVLLASLCRRPVLVSRALARGRAFDARTLGRARTDTLLLGDRVVVLFFAAWWVATAVNLILLHVAGGTIQLGAYLHFLASTVVCGAIAVAYPFFLVTFYVVRCVYPVLLPPGIISGIDAGLLRGLERRSTRYLAVAASIPLVAIAGATFLPADELGSVVVPIRVLCLGAIVAFVGAYWMFRQLEQDLHALERVVSGEPGPALSLRTPTRAALS</sequence>
<feature type="compositionally biased region" description="Polar residues" evidence="6">
    <location>
        <begin position="1"/>
        <end position="10"/>
    </location>
</feature>
<evidence type="ECO:0000256" key="1">
    <source>
        <dbReference type="ARBA" id="ARBA00022679"/>
    </source>
</evidence>
<keyword evidence="2 5" id="KW-0547">Nucleotide-binding</keyword>
<feature type="transmembrane region" description="Helical" evidence="7">
    <location>
        <begin position="576"/>
        <end position="596"/>
    </location>
</feature>
<dbReference type="CDD" id="cd14014">
    <property type="entry name" value="STKc_PknB_like"/>
    <property type="match status" value="1"/>
</dbReference>
<evidence type="ECO:0000313" key="9">
    <source>
        <dbReference type="EMBL" id="TJZ76416.1"/>
    </source>
</evidence>
<dbReference type="SUPFAM" id="SSF56112">
    <property type="entry name" value="Protein kinase-like (PK-like)"/>
    <property type="match status" value="1"/>
</dbReference>
<gene>
    <name evidence="9" type="ORF">FCG67_16995</name>
</gene>
<dbReference type="InterPro" id="IPR000719">
    <property type="entry name" value="Prot_kinase_dom"/>
</dbReference>
<dbReference type="GO" id="GO:0004674">
    <property type="term" value="F:protein serine/threonine kinase activity"/>
    <property type="evidence" value="ECO:0007669"/>
    <property type="project" value="UniProtKB-KW"/>
</dbReference>
<feature type="region of interest" description="Disordered" evidence="6">
    <location>
        <begin position="1"/>
        <end position="44"/>
    </location>
</feature>
<name>A0ABY2RGZ0_9NOCA</name>
<feature type="transmembrane region" description="Helical" evidence="7">
    <location>
        <begin position="487"/>
        <end position="509"/>
    </location>
</feature>
<dbReference type="Proteomes" id="UP000305109">
    <property type="component" value="Unassembled WGS sequence"/>
</dbReference>
<keyword evidence="7" id="KW-0812">Transmembrane</keyword>
<feature type="compositionally biased region" description="Basic and acidic residues" evidence="6">
    <location>
        <begin position="27"/>
        <end position="36"/>
    </location>
</feature>
<dbReference type="InterPro" id="IPR017441">
    <property type="entry name" value="Protein_kinase_ATP_BS"/>
</dbReference>
<proteinExistence type="predicted"/>
<dbReference type="RefSeq" id="WP_136910887.1">
    <property type="nucleotide sequence ID" value="NZ_SUMD01000008.1"/>
</dbReference>
<dbReference type="PROSITE" id="PS50011">
    <property type="entry name" value="PROTEIN_KINASE_DOM"/>
    <property type="match status" value="1"/>
</dbReference>
<keyword evidence="4 5" id="KW-0067">ATP-binding</keyword>
<evidence type="ECO:0000259" key="8">
    <source>
        <dbReference type="PROSITE" id="PS50011"/>
    </source>
</evidence>
<accession>A0ABY2RGZ0</accession>
<feature type="binding site" evidence="5">
    <location>
        <position position="88"/>
    </location>
    <ligand>
        <name>ATP</name>
        <dbReference type="ChEBI" id="CHEBI:30616"/>
    </ligand>
</feature>
<keyword evidence="10" id="KW-1185">Reference proteome</keyword>
<reference evidence="9 10" key="1">
    <citation type="submission" date="2019-04" db="EMBL/GenBank/DDBJ databases">
        <title>Rhodococcus oryzae sp. nov., a novel actinomycete isolated from rhizosphere soil of rice (Oryza sativa L.).</title>
        <authorList>
            <person name="Li C."/>
        </authorList>
    </citation>
    <scope>NUCLEOTIDE SEQUENCE [LARGE SCALE GENOMIC DNA]</scope>
    <source>
        <strain evidence="9 10">NEAU-CX67</strain>
    </source>
</reference>
<dbReference type="PROSITE" id="PS00107">
    <property type="entry name" value="PROTEIN_KINASE_ATP"/>
    <property type="match status" value="1"/>
</dbReference>
<keyword evidence="7" id="KW-1133">Transmembrane helix</keyword>
<feature type="transmembrane region" description="Helical" evidence="7">
    <location>
        <begin position="602"/>
        <end position="624"/>
    </location>
</feature>
<feature type="transmembrane region" description="Helical" evidence="7">
    <location>
        <begin position="521"/>
        <end position="545"/>
    </location>
</feature>
<evidence type="ECO:0000313" key="10">
    <source>
        <dbReference type="Proteomes" id="UP000305109"/>
    </source>
</evidence>
<evidence type="ECO:0000256" key="2">
    <source>
        <dbReference type="ARBA" id="ARBA00022741"/>
    </source>
</evidence>
<evidence type="ECO:0000256" key="4">
    <source>
        <dbReference type="ARBA" id="ARBA00022840"/>
    </source>
</evidence>
<dbReference type="InterPro" id="IPR008271">
    <property type="entry name" value="Ser/Thr_kinase_AS"/>
</dbReference>
<keyword evidence="7" id="KW-0472">Membrane</keyword>